<reference evidence="4" key="1">
    <citation type="submission" date="2017-03" db="EMBL/GenBank/DDBJ databases">
        <title>Phytopthora megakarya and P. palmivora, two closely related causual agents of cacao black pod achieved similar genome size and gene model numbers by different mechanisms.</title>
        <authorList>
            <person name="Ali S."/>
            <person name="Shao J."/>
            <person name="Larry D.J."/>
            <person name="Kronmiller B."/>
            <person name="Shen D."/>
            <person name="Strem M.D."/>
            <person name="Melnick R.L."/>
            <person name="Guiltinan M.J."/>
            <person name="Tyler B.M."/>
            <person name="Meinhardt L.W."/>
            <person name="Bailey B.A."/>
        </authorList>
    </citation>
    <scope>NUCLEOTIDE SEQUENCE [LARGE SCALE GENOMIC DNA]</scope>
    <source>
        <strain evidence="4">zdho120</strain>
    </source>
</reference>
<feature type="coiled-coil region" evidence="1">
    <location>
        <begin position="352"/>
        <end position="379"/>
    </location>
</feature>
<gene>
    <name evidence="3" type="ORF">PHMEG_00025140</name>
</gene>
<dbReference type="Proteomes" id="UP000198211">
    <property type="component" value="Unassembled WGS sequence"/>
</dbReference>
<sequence length="386" mass="42761">MRMALARECMPSTLEAPAIASDPPAITTGPPVVLSEQRDAQRTGDSVRDPSKPSESVISARYGRTVPPNVIPLYVDSRIVDDAEAASKHFEPMTNQRRDYYISLFHELRYWSSKKTSGRSRVPEWQALCQSWNQYVENFNKDSTACRDRVASARERFMKYSVTSVVQRVHEGLVNASTPCAVRVDIHSPHCPPGAPRISERDLTGYTTNSVPANVKELRAQLAYTRQHPSVVPEHHTPRNTVKPPVHGGLRTRSPFPEQPIVSNEYENEPDLGSSSDWYGLQSDPPRGGSYRGQSYASVGSGGRSSYGQSQVDHGLQSLHARVEALESVQAAPIAVQKAYVAEAAPTTSNIRVEMSEQVRLLQEKVKKLDEKLKSRRALPSASHHG</sequence>
<evidence type="ECO:0000313" key="3">
    <source>
        <dbReference type="EMBL" id="OWZ03174.1"/>
    </source>
</evidence>
<feature type="compositionally biased region" description="Basic and acidic residues" evidence="2">
    <location>
        <begin position="36"/>
        <end position="52"/>
    </location>
</feature>
<dbReference type="AlphaFoldDB" id="A0A225VDH1"/>
<keyword evidence="1" id="KW-0175">Coiled coil</keyword>
<dbReference type="EMBL" id="NBNE01005684">
    <property type="protein sequence ID" value="OWZ03174.1"/>
    <property type="molecule type" value="Genomic_DNA"/>
</dbReference>
<organism evidence="3 4">
    <name type="scientific">Phytophthora megakarya</name>
    <dbReference type="NCBI Taxonomy" id="4795"/>
    <lineage>
        <taxon>Eukaryota</taxon>
        <taxon>Sar</taxon>
        <taxon>Stramenopiles</taxon>
        <taxon>Oomycota</taxon>
        <taxon>Peronosporomycetes</taxon>
        <taxon>Peronosporales</taxon>
        <taxon>Peronosporaceae</taxon>
        <taxon>Phytophthora</taxon>
    </lineage>
</organism>
<evidence type="ECO:0000256" key="2">
    <source>
        <dbReference type="SAM" id="MobiDB-lite"/>
    </source>
</evidence>
<proteinExistence type="predicted"/>
<feature type="region of interest" description="Disordered" evidence="2">
    <location>
        <begin position="229"/>
        <end position="313"/>
    </location>
</feature>
<keyword evidence="4" id="KW-1185">Reference proteome</keyword>
<evidence type="ECO:0000313" key="4">
    <source>
        <dbReference type="Proteomes" id="UP000198211"/>
    </source>
</evidence>
<name>A0A225VDH1_9STRA</name>
<evidence type="ECO:0000256" key="1">
    <source>
        <dbReference type="SAM" id="Coils"/>
    </source>
</evidence>
<protein>
    <submittedName>
        <fullName evidence="3">Uncharacterized protein</fullName>
    </submittedName>
</protein>
<comment type="caution">
    <text evidence="3">The sequence shown here is derived from an EMBL/GenBank/DDBJ whole genome shotgun (WGS) entry which is preliminary data.</text>
</comment>
<accession>A0A225VDH1</accession>
<feature type="region of interest" description="Disordered" evidence="2">
    <location>
        <begin position="14"/>
        <end position="60"/>
    </location>
</feature>